<dbReference type="AlphaFoldDB" id="A0A4P6YVK6"/>
<evidence type="ECO:0000313" key="2">
    <source>
        <dbReference type="EMBL" id="QBO36828.1"/>
    </source>
</evidence>
<name>A0A4P6YVK6_9LACO</name>
<dbReference type="Proteomes" id="UP000292886">
    <property type="component" value="Chromosome"/>
</dbReference>
<dbReference type="InterPro" id="IPR008319">
    <property type="entry name" value="GyrI-like_CCH_Lin2189-like"/>
</dbReference>
<dbReference type="EMBL" id="CP037940">
    <property type="protein sequence ID" value="QBO36828.1"/>
    <property type="molecule type" value="Genomic_DNA"/>
</dbReference>
<dbReference type="RefSeq" id="WP_133363905.1">
    <property type="nucleotide sequence ID" value="NZ_CP037940.1"/>
</dbReference>
<dbReference type="KEGG" id="wei:EQG49_10425"/>
<sequence length="212" mass="23870">MADKYEWRKREADIYWLKATPTITQLPAQKFIMLQGSGNPNDNPVFAAQVAALYAVSYAIKMAPKKGIEFPGAYDYTVYPLEAVWSYASETQGKTKVTLTKDDFSYTLMMKQPDFVDEAVFAQGLALATKKISPELAEQMSFTKIDEGLVAQVLHTGTFDSEAATFAKLDLWLADNGYERTSFTHKEIYLSDPKRVAADKQKTILRVNVIRK</sequence>
<dbReference type="SUPFAM" id="SSF55136">
    <property type="entry name" value="Probable bacterial effector-binding domain"/>
    <property type="match status" value="1"/>
</dbReference>
<accession>A0A4P6YVK6</accession>
<evidence type="ECO:0000259" key="1">
    <source>
        <dbReference type="Pfam" id="PF06445"/>
    </source>
</evidence>
<protein>
    <recommendedName>
        <fullName evidence="1">GyrI-like small molecule binding domain-containing protein</fullName>
    </recommendedName>
</protein>
<reference evidence="3" key="1">
    <citation type="submission" date="2019-03" db="EMBL/GenBank/DDBJ databases">
        <title>Weissella sp. 26KH-42 Genome sequencing.</title>
        <authorList>
            <person name="Heo J."/>
            <person name="Kim S.-J."/>
            <person name="Kim J.-S."/>
            <person name="Hong S.-B."/>
            <person name="Kwon S.-W."/>
        </authorList>
    </citation>
    <scope>NUCLEOTIDE SEQUENCE [LARGE SCALE GENOMIC DNA]</scope>
    <source>
        <strain evidence="3">26KH-42</strain>
    </source>
</reference>
<evidence type="ECO:0000313" key="3">
    <source>
        <dbReference type="Proteomes" id="UP000292886"/>
    </source>
</evidence>
<dbReference type="OrthoDB" id="4772335at2"/>
<keyword evidence="3" id="KW-1185">Reference proteome</keyword>
<dbReference type="PIRSF" id="PIRSF031644">
    <property type="entry name" value="UCP031644"/>
    <property type="match status" value="1"/>
</dbReference>
<dbReference type="InterPro" id="IPR011256">
    <property type="entry name" value="Reg_factor_effector_dom_sf"/>
</dbReference>
<feature type="domain" description="GyrI-like small molecule binding" evidence="1">
    <location>
        <begin position="20"/>
        <end position="205"/>
    </location>
</feature>
<dbReference type="Gene3D" id="3.20.80.10">
    <property type="entry name" value="Regulatory factor, effector binding domain"/>
    <property type="match status" value="1"/>
</dbReference>
<dbReference type="InterPro" id="IPR029442">
    <property type="entry name" value="GyrI-like"/>
</dbReference>
<gene>
    <name evidence="2" type="ORF">EQG49_10425</name>
</gene>
<dbReference type="Pfam" id="PF06445">
    <property type="entry name" value="GyrI-like"/>
    <property type="match status" value="1"/>
</dbReference>
<proteinExistence type="predicted"/>
<organism evidence="2 3">
    <name type="scientific">Periweissella cryptocerci</name>
    <dbReference type="NCBI Taxonomy" id="2506420"/>
    <lineage>
        <taxon>Bacteria</taxon>
        <taxon>Bacillati</taxon>
        <taxon>Bacillota</taxon>
        <taxon>Bacilli</taxon>
        <taxon>Lactobacillales</taxon>
        <taxon>Lactobacillaceae</taxon>
        <taxon>Periweissella</taxon>
    </lineage>
</organism>